<evidence type="ECO:0000313" key="5">
    <source>
        <dbReference type="Proteomes" id="UP000016931"/>
    </source>
</evidence>
<dbReference type="GO" id="GO:0005886">
    <property type="term" value="C:plasma membrane"/>
    <property type="evidence" value="ECO:0007669"/>
    <property type="project" value="TreeGrafter"/>
</dbReference>
<keyword evidence="2" id="KW-0472">Membrane</keyword>
<feature type="domain" description="Saccharopine dehydrogenase NADP binding" evidence="3">
    <location>
        <begin position="10"/>
        <end position="139"/>
    </location>
</feature>
<accession>M3B075</accession>
<keyword evidence="2" id="KW-1133">Transmembrane helix</keyword>
<dbReference type="Proteomes" id="UP000016931">
    <property type="component" value="Unassembled WGS sequence"/>
</dbReference>
<evidence type="ECO:0000313" key="4">
    <source>
        <dbReference type="EMBL" id="EMF13192.1"/>
    </source>
</evidence>
<dbReference type="InterPro" id="IPR005097">
    <property type="entry name" value="Sacchrp_dh_NADP-bd"/>
</dbReference>
<dbReference type="Gene3D" id="3.40.50.720">
    <property type="entry name" value="NAD(P)-binding Rossmann-like Domain"/>
    <property type="match status" value="1"/>
</dbReference>
<dbReference type="GO" id="GO:0005739">
    <property type="term" value="C:mitochondrion"/>
    <property type="evidence" value="ECO:0007669"/>
    <property type="project" value="TreeGrafter"/>
</dbReference>
<dbReference type="PANTHER" id="PTHR12286">
    <property type="entry name" value="SACCHAROPINE DEHYDROGENASE-LIKE OXIDOREDUCTASE"/>
    <property type="match status" value="1"/>
</dbReference>
<dbReference type="GeneID" id="27902140"/>
<keyword evidence="5" id="KW-1185">Reference proteome</keyword>
<dbReference type="Pfam" id="PF03435">
    <property type="entry name" value="Sacchrp_dh_NADP"/>
    <property type="match status" value="1"/>
</dbReference>
<dbReference type="PANTHER" id="PTHR12286:SF5">
    <property type="entry name" value="SACCHAROPINE DEHYDROGENASE-LIKE OXIDOREDUCTASE"/>
    <property type="match status" value="1"/>
</dbReference>
<evidence type="ECO:0000259" key="3">
    <source>
        <dbReference type="Pfam" id="PF03435"/>
    </source>
</evidence>
<comment type="similarity">
    <text evidence="1">Belongs to the saccharopine dehydrogenase family.</text>
</comment>
<dbReference type="OMA" id="GPYQLYG"/>
<dbReference type="eggNOG" id="KOG2733">
    <property type="taxonomic scope" value="Eukaryota"/>
</dbReference>
<evidence type="ECO:0000256" key="2">
    <source>
        <dbReference type="SAM" id="Phobius"/>
    </source>
</evidence>
<evidence type="ECO:0000256" key="1">
    <source>
        <dbReference type="ARBA" id="ARBA00038048"/>
    </source>
</evidence>
<dbReference type="InterPro" id="IPR036291">
    <property type="entry name" value="NAD(P)-bd_dom_sf"/>
</dbReference>
<sequence>MSQQQRQYEIVVFGATGYTGKYTAEHVARQLPTDLKWAIAGRTESKLRAVADELRVAYPDRVQPGIEISQLNKNDLTELAKKTKVLISTVGPFHKYGEAAFAACAETGTHYLDCTGEVPWVYDMTAKYHALAKKNGAIMIPQNGVESAPTDLICWALVTHIRETLHVGTTELIDTIYDLNGTPSGGTLDTVLTLFDSYGLSHLAKSMSPYSLSVCHNNPSHPSRPFLEQLTGLRTVPDLGLLTDSIQGPSDIPIVNRTWSLYDNGNYYGRKFKVNAYMKARNSLQGFLIHLALTFGMVALLLPPVRWAVKKFVYQPGEGLGKEEASKEYCEWRAIANADVSDENDPKRAHARMRWNGSMYDLTGVFLAEAAVTIARDNTFAHELGGGVLTPATLGSAYLERLQKAGLIHEIRTLP</sequence>
<dbReference type="GO" id="GO:0009247">
    <property type="term" value="P:glycolipid biosynthetic process"/>
    <property type="evidence" value="ECO:0007669"/>
    <property type="project" value="TreeGrafter"/>
</dbReference>
<proteinExistence type="inferred from homology"/>
<dbReference type="AlphaFoldDB" id="M3B075"/>
<dbReference type="GO" id="GO:0005811">
    <property type="term" value="C:lipid droplet"/>
    <property type="evidence" value="ECO:0007669"/>
    <property type="project" value="TreeGrafter"/>
</dbReference>
<feature type="transmembrane region" description="Helical" evidence="2">
    <location>
        <begin position="284"/>
        <end position="302"/>
    </location>
</feature>
<keyword evidence="2" id="KW-0812">Transmembrane</keyword>
<gene>
    <name evidence="4" type="ORF">SEPMUDRAFT_148566</name>
</gene>
<dbReference type="HOGENOM" id="CLU_031002_0_1_1"/>
<reference evidence="4 5" key="1">
    <citation type="journal article" date="2012" name="PLoS Pathog.">
        <title>Diverse lifestyles and strategies of plant pathogenesis encoded in the genomes of eighteen Dothideomycetes fungi.</title>
        <authorList>
            <person name="Ohm R.A."/>
            <person name="Feau N."/>
            <person name="Henrissat B."/>
            <person name="Schoch C.L."/>
            <person name="Horwitz B.A."/>
            <person name="Barry K.W."/>
            <person name="Condon B.J."/>
            <person name="Copeland A.C."/>
            <person name="Dhillon B."/>
            <person name="Glaser F."/>
            <person name="Hesse C.N."/>
            <person name="Kosti I."/>
            <person name="LaButti K."/>
            <person name="Lindquist E.A."/>
            <person name="Lucas S."/>
            <person name="Salamov A.A."/>
            <person name="Bradshaw R.E."/>
            <person name="Ciuffetti L."/>
            <person name="Hamelin R.C."/>
            <person name="Kema G.H.J."/>
            <person name="Lawrence C."/>
            <person name="Scott J.A."/>
            <person name="Spatafora J.W."/>
            <person name="Turgeon B.G."/>
            <person name="de Wit P.J.G.M."/>
            <person name="Zhong S."/>
            <person name="Goodwin S.B."/>
            <person name="Grigoriev I.V."/>
        </authorList>
    </citation>
    <scope>NUCLEOTIDE SEQUENCE [LARGE SCALE GENOMIC DNA]</scope>
    <source>
        <strain evidence="4 5">SO2202</strain>
    </source>
</reference>
<dbReference type="EMBL" id="KB456263">
    <property type="protein sequence ID" value="EMF13192.1"/>
    <property type="molecule type" value="Genomic_DNA"/>
</dbReference>
<dbReference type="SUPFAM" id="SSF51735">
    <property type="entry name" value="NAD(P)-binding Rossmann-fold domains"/>
    <property type="match status" value="1"/>
</dbReference>
<dbReference type="OrthoDB" id="10268090at2759"/>
<organism evidence="4 5">
    <name type="scientific">Sphaerulina musiva (strain SO2202)</name>
    <name type="common">Poplar stem canker fungus</name>
    <name type="synonym">Septoria musiva</name>
    <dbReference type="NCBI Taxonomy" id="692275"/>
    <lineage>
        <taxon>Eukaryota</taxon>
        <taxon>Fungi</taxon>
        <taxon>Dikarya</taxon>
        <taxon>Ascomycota</taxon>
        <taxon>Pezizomycotina</taxon>
        <taxon>Dothideomycetes</taxon>
        <taxon>Dothideomycetidae</taxon>
        <taxon>Mycosphaerellales</taxon>
        <taxon>Mycosphaerellaceae</taxon>
        <taxon>Sphaerulina</taxon>
    </lineage>
</organism>
<dbReference type="InterPro" id="IPR051276">
    <property type="entry name" value="Saccharopine_DH-like_oxidrdct"/>
</dbReference>
<dbReference type="RefSeq" id="XP_016761313.1">
    <property type="nucleotide sequence ID" value="XM_016905003.1"/>
</dbReference>
<protein>
    <recommendedName>
        <fullName evidence="3">Saccharopine dehydrogenase NADP binding domain-containing protein</fullName>
    </recommendedName>
</protein>
<name>M3B075_SPHMS</name>